<gene>
    <name evidence="3" type="ORF">ACFPN9_01300</name>
</gene>
<proteinExistence type="predicted"/>
<sequence>MRLGDGSRTKLAALALTLSLAMPAQAQIGPIKTFRDWVAGCDNTKSCTALSLPAETDDEIAFLRLDRPAGPDGVPTLALKLRAQKLKKNFTIALALDGQPFPNAGQPLQASSVDGEVAEIAIPAATAEALIAAARKATTLTASIESSTFKVSLAGSVAAMLWIDERQGRLNTPSALIRKGTNGTAPTAPPVPMIASRPAAGKPLSKAEAAALIKAMRTETNRREPDSCEDTPDGLSDADGAWALDGTLRLVAIACSRGAYNVSSQFWLVTGRDVAKAKPAPFEGDTSKTASELVNADFDPKTGQITFYAKARGLGDCGSSGSYGWNGQRFAVLQWSEMSECRLIPGDDWITLFRSQERAAN</sequence>
<keyword evidence="4" id="KW-1185">Reference proteome</keyword>
<keyword evidence="2" id="KW-0732">Signal</keyword>
<evidence type="ECO:0000256" key="1">
    <source>
        <dbReference type="SAM" id="MobiDB-lite"/>
    </source>
</evidence>
<name>A0ABW0NX31_9HYPH</name>
<feature type="chain" id="PRO_5046360344" evidence="2">
    <location>
        <begin position="27"/>
        <end position="361"/>
    </location>
</feature>
<evidence type="ECO:0000313" key="4">
    <source>
        <dbReference type="Proteomes" id="UP001596060"/>
    </source>
</evidence>
<dbReference type="Proteomes" id="UP001596060">
    <property type="component" value="Unassembled WGS sequence"/>
</dbReference>
<evidence type="ECO:0000256" key="2">
    <source>
        <dbReference type="SAM" id="SignalP"/>
    </source>
</evidence>
<organism evidence="3 4">
    <name type="scientific">Bosea massiliensis</name>
    <dbReference type="NCBI Taxonomy" id="151419"/>
    <lineage>
        <taxon>Bacteria</taxon>
        <taxon>Pseudomonadati</taxon>
        <taxon>Pseudomonadota</taxon>
        <taxon>Alphaproteobacteria</taxon>
        <taxon>Hyphomicrobiales</taxon>
        <taxon>Boseaceae</taxon>
        <taxon>Bosea</taxon>
    </lineage>
</organism>
<reference evidence="4" key="1">
    <citation type="journal article" date="2019" name="Int. J. Syst. Evol. Microbiol.">
        <title>The Global Catalogue of Microorganisms (GCM) 10K type strain sequencing project: providing services to taxonomists for standard genome sequencing and annotation.</title>
        <authorList>
            <consortium name="The Broad Institute Genomics Platform"/>
            <consortium name="The Broad Institute Genome Sequencing Center for Infectious Disease"/>
            <person name="Wu L."/>
            <person name="Ma J."/>
        </authorList>
    </citation>
    <scope>NUCLEOTIDE SEQUENCE [LARGE SCALE GENOMIC DNA]</scope>
    <source>
        <strain evidence="4">CCUG 43117</strain>
    </source>
</reference>
<dbReference type="EMBL" id="JBHSLU010000004">
    <property type="protein sequence ID" value="MFC5503888.1"/>
    <property type="molecule type" value="Genomic_DNA"/>
</dbReference>
<feature type="region of interest" description="Disordered" evidence="1">
    <location>
        <begin position="175"/>
        <end position="200"/>
    </location>
</feature>
<dbReference type="Pfam" id="PF06674">
    <property type="entry name" value="DUF1176"/>
    <property type="match status" value="1"/>
</dbReference>
<comment type="caution">
    <text evidence="3">The sequence shown here is derived from an EMBL/GenBank/DDBJ whole genome shotgun (WGS) entry which is preliminary data.</text>
</comment>
<dbReference type="RefSeq" id="WP_377815019.1">
    <property type="nucleotide sequence ID" value="NZ_JBHSLU010000004.1"/>
</dbReference>
<dbReference type="InterPro" id="IPR009560">
    <property type="entry name" value="DUF1176"/>
</dbReference>
<protein>
    <submittedName>
        <fullName evidence="3">DUF1176 domain-containing protein</fullName>
    </submittedName>
</protein>
<accession>A0ABW0NX31</accession>
<evidence type="ECO:0000313" key="3">
    <source>
        <dbReference type="EMBL" id="MFC5503888.1"/>
    </source>
</evidence>
<feature type="signal peptide" evidence="2">
    <location>
        <begin position="1"/>
        <end position="26"/>
    </location>
</feature>